<dbReference type="EMBL" id="CP155447">
    <property type="protein sequence ID" value="XBH01777.1"/>
    <property type="molecule type" value="Genomic_DNA"/>
</dbReference>
<accession>A0AAU7C8P2</accession>
<organism evidence="2">
    <name type="scientific">Singulisphaera sp. Ch08</name>
    <dbReference type="NCBI Taxonomy" id="3120278"/>
    <lineage>
        <taxon>Bacteria</taxon>
        <taxon>Pseudomonadati</taxon>
        <taxon>Planctomycetota</taxon>
        <taxon>Planctomycetia</taxon>
        <taxon>Isosphaerales</taxon>
        <taxon>Isosphaeraceae</taxon>
        <taxon>Singulisphaera</taxon>
    </lineage>
</organism>
<evidence type="ECO:0000313" key="2">
    <source>
        <dbReference type="EMBL" id="XBH01777.1"/>
    </source>
</evidence>
<evidence type="ECO:0000256" key="1">
    <source>
        <dbReference type="SAM" id="MobiDB-lite"/>
    </source>
</evidence>
<name>A0AAU7C8P2_9BACT</name>
<protein>
    <submittedName>
        <fullName evidence="2">Uncharacterized protein</fullName>
    </submittedName>
</protein>
<dbReference type="AlphaFoldDB" id="A0AAU7C8P2"/>
<sequence>MITERIKAMLEACETGQPVFPPSVLFSEGWLLRIILDWFAHHGGDRYPLSPRPGARWFSESWLPSAFLPRYRGDRLAEARSHADGVLGHFTIGDPGTAGLTLQPDASQLVVIEAKLFARLSTGVRNAPYFDQAARSVACIAEVLRRAGRPAESMDDLALLILAPQARVEDGVFAWDAAPEAIRRKVRRRVEDYAGERDTWFREWFEPTWRRVDIRCLSWEEIIEVIAFHRPEAGQVIDSFYGRCLHYNRPRARAAFPGRRFGSAGERGEAAAIVLPSGLGPPVAASEQQPVPRAEEGDPSGQAPQQGSLGVALKKGAWQSIPTK</sequence>
<feature type="region of interest" description="Disordered" evidence="1">
    <location>
        <begin position="277"/>
        <end position="324"/>
    </location>
</feature>
<reference evidence="2" key="1">
    <citation type="submission" date="2024-05" db="EMBL/GenBank/DDBJ databases">
        <title>Planctomycetes of the genus Singulisphaera possess chitinolytic capabilities.</title>
        <authorList>
            <person name="Ivanova A."/>
        </authorList>
    </citation>
    <scope>NUCLEOTIDE SEQUENCE</scope>
    <source>
        <strain evidence="2">Ch08T</strain>
    </source>
</reference>
<gene>
    <name evidence="2" type="ORF">V5E97_25960</name>
</gene>
<proteinExistence type="predicted"/>
<dbReference type="RefSeq" id="WP_406694522.1">
    <property type="nucleotide sequence ID" value="NZ_CP155447.1"/>
</dbReference>